<dbReference type="AlphaFoldDB" id="A0A2G8Y1Y7"/>
<evidence type="ECO:0000313" key="2">
    <source>
        <dbReference type="Proteomes" id="UP000236343"/>
    </source>
</evidence>
<gene>
    <name evidence="1" type="ORF">TGCOUG_393120</name>
</gene>
<proteinExistence type="predicted"/>
<dbReference type="VEuPathDB" id="ToxoDB:TGCOUG_393120"/>
<evidence type="ECO:0000313" key="1">
    <source>
        <dbReference type="EMBL" id="PIM01286.1"/>
    </source>
</evidence>
<dbReference type="EMBL" id="AGQR02001631">
    <property type="protein sequence ID" value="PIM01286.1"/>
    <property type="molecule type" value="Genomic_DNA"/>
</dbReference>
<comment type="caution">
    <text evidence="1">The sequence shown here is derived from an EMBL/GenBank/DDBJ whole genome shotgun (WGS) entry which is preliminary data.</text>
</comment>
<sequence length="110" mass="12588">MDAAALSFCFQAMLQGCQLSFFQRNCLCIFAFLRQVDFARPGCAPFSVGKRSRCLQLTVTCNETHPRKPDKRLASVAAIWRHKAAFLAVSHRVRDSVLQRPNERPRLHRL</sequence>
<organism evidence="1 2">
    <name type="scientific">Toxoplasma gondii COUG</name>
    <dbReference type="NCBI Taxonomy" id="1074873"/>
    <lineage>
        <taxon>Eukaryota</taxon>
        <taxon>Sar</taxon>
        <taxon>Alveolata</taxon>
        <taxon>Apicomplexa</taxon>
        <taxon>Conoidasida</taxon>
        <taxon>Coccidia</taxon>
        <taxon>Eucoccidiorida</taxon>
        <taxon>Eimeriorina</taxon>
        <taxon>Sarcocystidae</taxon>
        <taxon>Toxoplasma</taxon>
    </lineage>
</organism>
<protein>
    <submittedName>
        <fullName evidence="1">Uncharacterized protein</fullName>
    </submittedName>
</protein>
<reference evidence="1 2" key="1">
    <citation type="journal article" date="2016" name="Nat. Commun.">
        <title>Local admixture of amplified and diversified secreted pathogenesis determinants shapes mosaic Toxoplasma gondii genomes.</title>
        <authorList>
            <person name="Lorenzi H."/>
            <person name="Khan A."/>
            <person name="Behnke M.S."/>
            <person name="Namasivayam S."/>
            <person name="Swapna L.S."/>
            <person name="Hadjithomas M."/>
            <person name="Karamycheva S."/>
            <person name="Pinney D."/>
            <person name="Brunk B.P."/>
            <person name="Ajioka J.W."/>
            <person name="Ajzenberg D."/>
            <person name="Boothroyd J.C."/>
            <person name="Boyle J.P."/>
            <person name="Darde M.L."/>
            <person name="Diaz-Miranda M.A."/>
            <person name="Dubey J.P."/>
            <person name="Fritz H.M."/>
            <person name="Gennari S.M."/>
            <person name="Gregory B.D."/>
            <person name="Kim K."/>
            <person name="Saeij J.P."/>
            <person name="Su C."/>
            <person name="White M.W."/>
            <person name="Zhu X.Q."/>
            <person name="Howe D.K."/>
            <person name="Rosenthal B.M."/>
            <person name="Grigg M.E."/>
            <person name="Parkinson J."/>
            <person name="Liu L."/>
            <person name="Kissinger J.C."/>
            <person name="Roos D.S."/>
            <person name="Sibley L.D."/>
        </authorList>
    </citation>
    <scope>NUCLEOTIDE SEQUENCE [LARGE SCALE GENOMIC DNA]</scope>
    <source>
        <strain evidence="1 2">COUG</strain>
    </source>
</reference>
<dbReference type="Proteomes" id="UP000236343">
    <property type="component" value="Unassembled WGS sequence"/>
</dbReference>
<accession>A0A2G8Y1Y7</accession>
<name>A0A2G8Y1Y7_TOXGO</name>